<reference evidence="1 2" key="1">
    <citation type="submission" date="2016-10" db="EMBL/GenBank/DDBJ databases">
        <authorList>
            <person name="de Groot N.N."/>
        </authorList>
    </citation>
    <scope>NUCLEOTIDE SEQUENCE [LARGE SCALE GENOMIC DNA]</scope>
    <source>
        <strain evidence="1 2">DSM 19033</strain>
    </source>
</reference>
<dbReference type="RefSeq" id="WP_090556480.1">
    <property type="nucleotide sequence ID" value="NZ_FNRA01000004.1"/>
</dbReference>
<gene>
    <name evidence="1" type="ORF">SAMN05443550_104364</name>
</gene>
<name>A0A1H4D875_9SPHI</name>
<accession>A0A1H4D875</accession>
<sequence length="98" mass="11450">METELITINDYCLKYAVEASFIGALEDSGLIVLTVIDNNKYIHYKQLVEMERFIHFHYELQINIEGIEAIMGLLQKIKRLQQEIEMLKNQVHLQQPGS</sequence>
<dbReference type="Proteomes" id="UP000198850">
    <property type="component" value="Unassembled WGS sequence"/>
</dbReference>
<dbReference type="Pfam" id="PF13591">
    <property type="entry name" value="MerR_2"/>
    <property type="match status" value="1"/>
</dbReference>
<evidence type="ECO:0000313" key="2">
    <source>
        <dbReference type="Proteomes" id="UP000198850"/>
    </source>
</evidence>
<keyword evidence="2" id="KW-1185">Reference proteome</keyword>
<organism evidence="1 2">
    <name type="scientific">Pedobacter hartonius</name>
    <dbReference type="NCBI Taxonomy" id="425514"/>
    <lineage>
        <taxon>Bacteria</taxon>
        <taxon>Pseudomonadati</taxon>
        <taxon>Bacteroidota</taxon>
        <taxon>Sphingobacteriia</taxon>
        <taxon>Sphingobacteriales</taxon>
        <taxon>Sphingobacteriaceae</taxon>
        <taxon>Pedobacter</taxon>
    </lineage>
</organism>
<dbReference type="AlphaFoldDB" id="A0A1H4D875"/>
<evidence type="ECO:0000313" key="1">
    <source>
        <dbReference type="EMBL" id="SEA68847.1"/>
    </source>
</evidence>
<dbReference type="Gene3D" id="1.10.1660.10">
    <property type="match status" value="1"/>
</dbReference>
<dbReference type="EMBL" id="FNRA01000004">
    <property type="protein sequence ID" value="SEA68847.1"/>
    <property type="molecule type" value="Genomic_DNA"/>
</dbReference>
<dbReference type="STRING" id="425514.SAMN05443550_104364"/>
<proteinExistence type="predicted"/>
<protein>
    <submittedName>
        <fullName evidence="1">MerR HTH family regulatory protein</fullName>
    </submittedName>
</protein>
<dbReference type="OrthoDB" id="1494789at2"/>